<sequence>MVAMAIRVRPRSRERERETEGVCEQASERDSRRARPTAMLAAVYDGRVRDEALPPPGLLEPDCPAQSAGQSARVLMKLE</sequence>
<evidence type="ECO:0000313" key="3">
    <source>
        <dbReference type="Proteomes" id="UP001497522"/>
    </source>
</evidence>
<feature type="region of interest" description="Disordered" evidence="1">
    <location>
        <begin position="55"/>
        <end position="79"/>
    </location>
</feature>
<name>A0ABP1AVG6_9BRYO</name>
<evidence type="ECO:0000313" key="2">
    <source>
        <dbReference type="EMBL" id="CAK9866491.1"/>
    </source>
</evidence>
<proteinExistence type="predicted"/>
<feature type="compositionally biased region" description="Basic and acidic residues" evidence="1">
    <location>
        <begin position="11"/>
        <end position="33"/>
    </location>
</feature>
<gene>
    <name evidence="2" type="ORF">CSSPJE1EN2_LOCUS9486</name>
</gene>
<reference evidence="2" key="1">
    <citation type="submission" date="2024-03" db="EMBL/GenBank/DDBJ databases">
        <authorList>
            <consortium name="ELIXIR-Norway"/>
            <consortium name="Elixir Norway"/>
        </authorList>
    </citation>
    <scope>NUCLEOTIDE SEQUENCE</scope>
</reference>
<protein>
    <submittedName>
        <fullName evidence="2">Uncharacterized protein</fullName>
    </submittedName>
</protein>
<accession>A0ABP1AVG6</accession>
<evidence type="ECO:0000256" key="1">
    <source>
        <dbReference type="SAM" id="MobiDB-lite"/>
    </source>
</evidence>
<dbReference type="Proteomes" id="UP001497522">
    <property type="component" value="Chromosome 16"/>
</dbReference>
<dbReference type="EMBL" id="OZ023717">
    <property type="protein sequence ID" value="CAK9866491.1"/>
    <property type="molecule type" value="Genomic_DNA"/>
</dbReference>
<organism evidence="2 3">
    <name type="scientific">Sphagnum jensenii</name>
    <dbReference type="NCBI Taxonomy" id="128206"/>
    <lineage>
        <taxon>Eukaryota</taxon>
        <taxon>Viridiplantae</taxon>
        <taxon>Streptophyta</taxon>
        <taxon>Embryophyta</taxon>
        <taxon>Bryophyta</taxon>
        <taxon>Sphagnophytina</taxon>
        <taxon>Sphagnopsida</taxon>
        <taxon>Sphagnales</taxon>
        <taxon>Sphagnaceae</taxon>
        <taxon>Sphagnum</taxon>
    </lineage>
</organism>
<keyword evidence="3" id="KW-1185">Reference proteome</keyword>
<feature type="region of interest" description="Disordered" evidence="1">
    <location>
        <begin position="1"/>
        <end position="34"/>
    </location>
</feature>